<dbReference type="EMBL" id="DS547114">
    <property type="protein sequence ID" value="EDR05234.1"/>
    <property type="molecule type" value="Genomic_DNA"/>
</dbReference>
<sequence>MLECSTPELMERWWIDGRKERENDQRRSWQHAAGCWNNTWYMVKYSMHLEDFVAYRSRLMD</sequence>
<protein>
    <submittedName>
        <fullName evidence="1">Predicted protein</fullName>
    </submittedName>
</protein>
<organism evidence="2">
    <name type="scientific">Laccaria bicolor (strain S238N-H82 / ATCC MYA-4686)</name>
    <name type="common">Bicoloured deceiver</name>
    <name type="synonym">Laccaria laccata var. bicolor</name>
    <dbReference type="NCBI Taxonomy" id="486041"/>
    <lineage>
        <taxon>Eukaryota</taxon>
        <taxon>Fungi</taxon>
        <taxon>Dikarya</taxon>
        <taxon>Basidiomycota</taxon>
        <taxon>Agaricomycotina</taxon>
        <taxon>Agaricomycetes</taxon>
        <taxon>Agaricomycetidae</taxon>
        <taxon>Agaricales</taxon>
        <taxon>Agaricineae</taxon>
        <taxon>Hydnangiaceae</taxon>
        <taxon>Laccaria</taxon>
    </lineage>
</organism>
<dbReference type="Proteomes" id="UP000001194">
    <property type="component" value="Unassembled WGS sequence"/>
</dbReference>
<dbReference type="AlphaFoldDB" id="B0DJM5"/>
<name>B0DJM5_LACBS</name>
<dbReference type="HOGENOM" id="CLU_2923029_0_0_1"/>
<dbReference type="InParanoid" id="B0DJM5"/>
<dbReference type="KEGG" id="lbc:LACBIDRAFT_303523"/>
<keyword evidence="2" id="KW-1185">Reference proteome</keyword>
<accession>B0DJM5</accession>
<evidence type="ECO:0000313" key="1">
    <source>
        <dbReference type="EMBL" id="EDR05234.1"/>
    </source>
</evidence>
<proteinExistence type="predicted"/>
<reference evidence="1 2" key="1">
    <citation type="journal article" date="2008" name="Nature">
        <title>The genome of Laccaria bicolor provides insights into mycorrhizal symbiosis.</title>
        <authorList>
            <person name="Martin F."/>
            <person name="Aerts A."/>
            <person name="Ahren D."/>
            <person name="Brun A."/>
            <person name="Danchin E.G.J."/>
            <person name="Duchaussoy F."/>
            <person name="Gibon J."/>
            <person name="Kohler A."/>
            <person name="Lindquist E."/>
            <person name="Pereda V."/>
            <person name="Salamov A."/>
            <person name="Shapiro H.J."/>
            <person name="Wuyts J."/>
            <person name="Blaudez D."/>
            <person name="Buee M."/>
            <person name="Brokstein P."/>
            <person name="Canbaeck B."/>
            <person name="Cohen D."/>
            <person name="Courty P.E."/>
            <person name="Coutinho P.M."/>
            <person name="Delaruelle C."/>
            <person name="Detter J.C."/>
            <person name="Deveau A."/>
            <person name="DiFazio S."/>
            <person name="Duplessis S."/>
            <person name="Fraissinet-Tachet L."/>
            <person name="Lucic E."/>
            <person name="Frey-Klett P."/>
            <person name="Fourrey C."/>
            <person name="Feussner I."/>
            <person name="Gay G."/>
            <person name="Grimwood J."/>
            <person name="Hoegger P.J."/>
            <person name="Jain P."/>
            <person name="Kilaru S."/>
            <person name="Labbe J."/>
            <person name="Lin Y.C."/>
            <person name="Legue V."/>
            <person name="Le Tacon F."/>
            <person name="Marmeisse R."/>
            <person name="Melayah D."/>
            <person name="Montanini B."/>
            <person name="Muratet M."/>
            <person name="Nehls U."/>
            <person name="Niculita-Hirzel H."/>
            <person name="Oudot-Le Secq M.P."/>
            <person name="Peter M."/>
            <person name="Quesneville H."/>
            <person name="Rajashekar B."/>
            <person name="Reich M."/>
            <person name="Rouhier N."/>
            <person name="Schmutz J."/>
            <person name="Yin T."/>
            <person name="Chalot M."/>
            <person name="Henrissat B."/>
            <person name="Kuees U."/>
            <person name="Lucas S."/>
            <person name="Van de Peer Y."/>
            <person name="Podila G.K."/>
            <person name="Polle A."/>
            <person name="Pukkila P.J."/>
            <person name="Richardson P.M."/>
            <person name="Rouze P."/>
            <person name="Sanders I.R."/>
            <person name="Stajich J.E."/>
            <person name="Tunlid A."/>
            <person name="Tuskan G."/>
            <person name="Grigoriev I.V."/>
        </authorList>
    </citation>
    <scope>NUCLEOTIDE SEQUENCE [LARGE SCALE GENOMIC DNA]</scope>
    <source>
        <strain evidence="2">S238N-H82 / ATCC MYA-4686</strain>
    </source>
</reference>
<dbReference type="RefSeq" id="XP_001884199.1">
    <property type="nucleotide sequence ID" value="XM_001884164.1"/>
</dbReference>
<gene>
    <name evidence="1" type="ORF">LACBIDRAFT_303523</name>
</gene>
<evidence type="ECO:0000313" key="2">
    <source>
        <dbReference type="Proteomes" id="UP000001194"/>
    </source>
</evidence>
<dbReference type="GeneID" id="6079802"/>